<protein>
    <submittedName>
        <fullName evidence="2">Uncharacterized protein</fullName>
    </submittedName>
</protein>
<dbReference type="EMBL" id="LMAR01000001">
    <property type="protein sequence ID" value="KQK32274.1"/>
    <property type="molecule type" value="Genomic_DNA"/>
</dbReference>
<accession>A0A0Q3T3Q0</accession>
<name>A0A0Q3T3Q0_9HYPH</name>
<sequence length="209" mass="21780">MSKTLFTAAALLIGLAGQGALAAGSELLGCRGPFAKGASAATLVAAFGAANVAHEDLDVGEGFTEPGTVIFKNDGKRRIEVFWHDSETRRRPSRIIVREPSTWRVAVSGDGSATLGIGSELATVEAANRKPFTLNGFGWDGAGYVGEWSGGRLAKLDGGCSLSLRFGPSPQAKPVALSKVSGDKPFASNAPGMRAVRPRIEQISLGWPQ</sequence>
<dbReference type="RefSeq" id="WP_055726219.1">
    <property type="nucleotide sequence ID" value="NZ_FUYX01000014.1"/>
</dbReference>
<feature type="chain" id="PRO_5014520669" evidence="1">
    <location>
        <begin position="23"/>
        <end position="209"/>
    </location>
</feature>
<evidence type="ECO:0000313" key="2">
    <source>
        <dbReference type="EMBL" id="KQK32274.1"/>
    </source>
</evidence>
<proteinExistence type="predicted"/>
<dbReference type="Proteomes" id="UP000051562">
    <property type="component" value="Unassembled WGS sequence"/>
</dbReference>
<dbReference type="STRING" id="53254.SAMN05660750_04213"/>
<dbReference type="EMBL" id="FUYX01000014">
    <property type="protein sequence ID" value="SKC09917.1"/>
    <property type="molecule type" value="Genomic_DNA"/>
</dbReference>
<dbReference type="OrthoDB" id="1144014at2"/>
<reference evidence="3 5" key="2">
    <citation type="submission" date="2017-02" db="EMBL/GenBank/DDBJ databases">
        <authorList>
            <person name="Peterson S.W."/>
        </authorList>
    </citation>
    <scope>NUCLEOTIDE SEQUENCE [LARGE SCALE GENOMIC DNA]</scope>
    <source>
        <strain evidence="3 5">DSM 9653</strain>
    </source>
</reference>
<keyword evidence="1" id="KW-0732">Signal</keyword>
<feature type="signal peptide" evidence="1">
    <location>
        <begin position="1"/>
        <end position="22"/>
    </location>
</feature>
<dbReference type="Proteomes" id="UP000190130">
    <property type="component" value="Unassembled WGS sequence"/>
</dbReference>
<evidence type="ECO:0000313" key="5">
    <source>
        <dbReference type="Proteomes" id="UP000190130"/>
    </source>
</evidence>
<organism evidence="2 4">
    <name type="scientific">Bosea thiooxidans</name>
    <dbReference type="NCBI Taxonomy" id="53254"/>
    <lineage>
        <taxon>Bacteria</taxon>
        <taxon>Pseudomonadati</taxon>
        <taxon>Pseudomonadota</taxon>
        <taxon>Alphaproteobacteria</taxon>
        <taxon>Hyphomicrobiales</taxon>
        <taxon>Boseaceae</taxon>
        <taxon>Bosea</taxon>
    </lineage>
</organism>
<evidence type="ECO:0000313" key="3">
    <source>
        <dbReference type="EMBL" id="SKC09917.1"/>
    </source>
</evidence>
<evidence type="ECO:0000313" key="4">
    <source>
        <dbReference type="Proteomes" id="UP000051562"/>
    </source>
</evidence>
<reference evidence="2 4" key="1">
    <citation type="submission" date="2015-10" db="EMBL/GenBank/DDBJ databases">
        <title>Draft genome of Bosea thiooxidans.</title>
        <authorList>
            <person name="Wang X."/>
        </authorList>
    </citation>
    <scope>NUCLEOTIDE SEQUENCE [LARGE SCALE GENOMIC DNA]</scope>
    <source>
        <strain evidence="2 4">CGMCC 9174</strain>
    </source>
</reference>
<gene>
    <name evidence="2" type="ORF">ARD30_00390</name>
    <name evidence="3" type="ORF">SAMN05660750_04213</name>
</gene>
<keyword evidence="4" id="KW-1185">Reference proteome</keyword>
<dbReference type="AlphaFoldDB" id="A0A0Q3T3Q0"/>
<evidence type="ECO:0000256" key="1">
    <source>
        <dbReference type="SAM" id="SignalP"/>
    </source>
</evidence>